<feature type="region of interest" description="Disordered" evidence="2">
    <location>
        <begin position="753"/>
        <end position="778"/>
    </location>
</feature>
<dbReference type="eggNOG" id="KOG4575">
    <property type="taxonomic scope" value="Eukaryota"/>
</dbReference>
<feature type="domain" description="CARD" evidence="3">
    <location>
        <begin position="777"/>
        <end position="868"/>
    </location>
</feature>
<feature type="compositionally biased region" description="Acidic residues" evidence="2">
    <location>
        <begin position="757"/>
        <end position="778"/>
    </location>
</feature>
<dbReference type="Gene3D" id="1.10.533.10">
    <property type="entry name" value="Death Domain, Fas"/>
    <property type="match status" value="1"/>
</dbReference>
<gene>
    <name evidence="4" type="ORF">BRAFLDRAFT_69697</name>
</gene>
<dbReference type="AlphaFoldDB" id="C3YZT2"/>
<keyword evidence="1" id="KW-0175">Coiled coil</keyword>
<dbReference type="PROSITE" id="PS50209">
    <property type="entry name" value="CARD"/>
    <property type="match status" value="1"/>
</dbReference>
<evidence type="ECO:0000259" key="3">
    <source>
        <dbReference type="PROSITE" id="PS50209"/>
    </source>
</evidence>
<evidence type="ECO:0000256" key="1">
    <source>
        <dbReference type="SAM" id="Coils"/>
    </source>
</evidence>
<dbReference type="InterPro" id="IPR001315">
    <property type="entry name" value="CARD"/>
</dbReference>
<dbReference type="InParanoid" id="C3YZT2"/>
<protein>
    <recommendedName>
        <fullName evidence="3">CARD domain-containing protein</fullName>
    </recommendedName>
</protein>
<accession>C3YZT2</accession>
<reference evidence="4" key="1">
    <citation type="journal article" date="2008" name="Nature">
        <title>The amphioxus genome and the evolution of the chordate karyotype.</title>
        <authorList>
            <consortium name="US DOE Joint Genome Institute (JGI-PGF)"/>
            <person name="Putnam N.H."/>
            <person name="Butts T."/>
            <person name="Ferrier D.E.K."/>
            <person name="Furlong R.F."/>
            <person name="Hellsten U."/>
            <person name="Kawashima T."/>
            <person name="Robinson-Rechavi M."/>
            <person name="Shoguchi E."/>
            <person name="Terry A."/>
            <person name="Yu J.-K."/>
            <person name="Benito-Gutierrez E.L."/>
            <person name="Dubchak I."/>
            <person name="Garcia-Fernandez J."/>
            <person name="Gibson-Brown J.J."/>
            <person name="Grigoriev I.V."/>
            <person name="Horton A.C."/>
            <person name="de Jong P.J."/>
            <person name="Jurka J."/>
            <person name="Kapitonov V.V."/>
            <person name="Kohara Y."/>
            <person name="Kuroki Y."/>
            <person name="Lindquist E."/>
            <person name="Lucas S."/>
            <person name="Osoegawa K."/>
            <person name="Pennacchio L.A."/>
            <person name="Salamov A.A."/>
            <person name="Satou Y."/>
            <person name="Sauka-Spengler T."/>
            <person name="Schmutz J."/>
            <person name="Shin-I T."/>
            <person name="Toyoda A."/>
            <person name="Bronner-Fraser M."/>
            <person name="Fujiyama A."/>
            <person name="Holland L.Z."/>
            <person name="Holland P.W.H."/>
            <person name="Satoh N."/>
            <person name="Rokhsar D.S."/>
        </authorList>
    </citation>
    <scope>NUCLEOTIDE SEQUENCE [LARGE SCALE GENOMIC DNA]</scope>
    <source>
        <strain evidence="4">S238N-H82</strain>
        <tissue evidence="4">Testes</tissue>
    </source>
</reference>
<dbReference type="PANTHER" id="PTHR47020:SF1">
    <property type="entry name" value="HILLARIN"/>
    <property type="match status" value="1"/>
</dbReference>
<name>C3YZT2_BRAFL</name>
<feature type="coiled-coil region" evidence="1">
    <location>
        <begin position="909"/>
        <end position="975"/>
    </location>
</feature>
<evidence type="ECO:0000256" key="2">
    <source>
        <dbReference type="SAM" id="MobiDB-lite"/>
    </source>
</evidence>
<evidence type="ECO:0000313" key="4">
    <source>
        <dbReference type="EMBL" id="EEN54353.1"/>
    </source>
</evidence>
<dbReference type="Pfam" id="PF00619">
    <property type="entry name" value="CARD"/>
    <property type="match status" value="1"/>
</dbReference>
<proteinExistence type="predicted"/>
<dbReference type="InterPro" id="IPR056564">
    <property type="entry name" value="Ig-like_KY"/>
</dbReference>
<dbReference type="STRING" id="7739.C3YZT2"/>
<dbReference type="GO" id="GO:0042981">
    <property type="term" value="P:regulation of apoptotic process"/>
    <property type="evidence" value="ECO:0007669"/>
    <property type="project" value="InterPro"/>
</dbReference>
<dbReference type="Pfam" id="PF23265">
    <property type="entry name" value="Ig-like_KY"/>
    <property type="match status" value="4"/>
</dbReference>
<dbReference type="SUPFAM" id="SSF47986">
    <property type="entry name" value="DEATH domain"/>
    <property type="match status" value="1"/>
</dbReference>
<dbReference type="InterPro" id="IPR011029">
    <property type="entry name" value="DEATH-like_dom_sf"/>
</dbReference>
<sequence>MKGAVVFTLRPPEKGKFLFEPYVGLGGSKDSFRICEYIVVCDQAKDITDNAPLPDYKGSWGPGKEVVSKGLTPVTHPSPYVQCEDGKAEVEFKMEQDVKLTAKLFEETLNESHLQRFVAHEVIDDVVKFHVVAPKDGNHGLAIYAREDGEDTFLCNYITQSSSDQTQSGVPFPTVTDGLYGPVVPAFSELGLCSKSSRSAFIECDTGELDLRLGADRVLFYDHDLFWETLEEKVNLHGNVFKQILDGEVQFWLRLPKLGKYRLAIYAKEPGQQGDMTNVINYCINCTGTREGLGPFPVVNGKQWGRKLPTLTDLALTPVSHPTAYIQASGTLEIEFDSTERLDYTNHLKLWKMGQQQRDVGDFACHKILNDGKTMVLVAKFPEAGEYSLELYVRDADGKDQNVMNYLINCEQSADPCQPFPEVMGRRWGPIYPYYNQLSITLVSHTDPVIITDAGDVTIAFGTAAPLWFYPELTHHDDGKVTDLTANAIIQDDPENGQQIQAKLILANAGYYKFSLFAQVPGANGSHQRAISYLIHGTDADAAGDSGTEHTGFPQFMGCWGTGCRIMEPNTRTLPGGDSQRFKLRVPGAAGVAVILPNKKWCHLQQEEEDGTWEGDVVVPPGDYTGSEIKVVAKMKDGGDSYLPLLQYIVESVPFPERPGGWQQGYQLQEPLVRDLKAKETVTFRGRFPGAAEVAVMLPTSQWIQLKKGEDGTWEGAVTMPGNKYSGDAVTLNVLPDDEEGDYTEILRYTLQAGADGGDDDSQNLGNDVEEEEDMGQEEEYQTIIRENRKTFEDNMDPVKVIPKFEEEKFIDEEEAQEMTLQVPTNANEVNKALLNVVSREGEEAFVVLRDVLRETKQTVLHDIIKDVKIDVNQDNTPEVIKKKLAEATKARNRSRIEKAIADYKEHGLSQTEDVYKEATRTLRLLTAREDLKAAINSRQKDQLKEAMQGCSEFKDELKKELNEAKRVLDAVLHLETLRHKIMAMNQATVAELKTYNQPPPAVNQVMMATFLLLGNSKAQIKSMGMIEEVEQLTKPKESAIQQLTKTR</sequence>
<dbReference type="Gene3D" id="1.20.920.60">
    <property type="match status" value="1"/>
</dbReference>
<dbReference type="InterPro" id="IPR053041">
    <property type="entry name" value="Transglut-like_Superfamily_Mod"/>
</dbReference>
<dbReference type="PANTHER" id="PTHR47020">
    <property type="entry name" value="HILLARIN"/>
    <property type="match status" value="1"/>
</dbReference>
<dbReference type="EMBL" id="GG666566">
    <property type="protein sequence ID" value="EEN54353.1"/>
    <property type="molecule type" value="Genomic_DNA"/>
</dbReference>
<organism>
    <name type="scientific">Branchiostoma floridae</name>
    <name type="common">Florida lancelet</name>
    <name type="synonym">Amphioxus</name>
    <dbReference type="NCBI Taxonomy" id="7739"/>
    <lineage>
        <taxon>Eukaryota</taxon>
        <taxon>Metazoa</taxon>
        <taxon>Chordata</taxon>
        <taxon>Cephalochordata</taxon>
        <taxon>Leptocardii</taxon>
        <taxon>Amphioxiformes</taxon>
        <taxon>Branchiostomatidae</taxon>
        <taxon>Branchiostoma</taxon>
    </lineage>
</organism>